<reference evidence="3" key="1">
    <citation type="submission" date="2017-04" db="EMBL/GenBank/DDBJ databases">
        <authorList>
            <person name="Varghese N."/>
            <person name="Submissions S."/>
        </authorList>
    </citation>
    <scope>NUCLEOTIDE SEQUENCE [LARGE SCALE GENOMIC DNA]</scope>
    <source>
        <strain evidence="3">VKM Ac-2121</strain>
    </source>
</reference>
<keyword evidence="2" id="KW-0645">Protease</keyword>
<gene>
    <name evidence="2" type="ORF">SAMN06295885_3528</name>
</gene>
<dbReference type="STRING" id="1891671.SAMN06295885_3528"/>
<dbReference type="InterPro" id="IPR000587">
    <property type="entry name" value="Creatinase_N"/>
</dbReference>
<evidence type="ECO:0000313" key="2">
    <source>
        <dbReference type="EMBL" id="SMH50421.1"/>
    </source>
</evidence>
<feature type="domain" description="Creatinase N-terminal" evidence="1">
    <location>
        <begin position="34"/>
        <end position="111"/>
    </location>
</feature>
<accession>A0A1X7PIH0</accession>
<dbReference type="RefSeq" id="WP_085477929.1">
    <property type="nucleotide sequence ID" value="NZ_FXBM01000004.1"/>
</dbReference>
<protein>
    <submittedName>
        <fullName evidence="2">Xaa-Pro aminopeptidase</fullName>
    </submittedName>
</protein>
<proteinExistence type="predicted"/>
<organism evidence="2 3">
    <name type="scientific">Rathayibacter oskolensis</name>
    <dbReference type="NCBI Taxonomy" id="1891671"/>
    <lineage>
        <taxon>Bacteria</taxon>
        <taxon>Bacillati</taxon>
        <taxon>Actinomycetota</taxon>
        <taxon>Actinomycetes</taxon>
        <taxon>Micrococcales</taxon>
        <taxon>Microbacteriaceae</taxon>
        <taxon>Rathayibacter</taxon>
    </lineage>
</organism>
<name>A0A1X7PIH0_9MICO</name>
<evidence type="ECO:0000313" key="3">
    <source>
        <dbReference type="Proteomes" id="UP000193711"/>
    </source>
</evidence>
<dbReference type="Gene3D" id="3.40.350.10">
    <property type="entry name" value="Creatinase/prolidase N-terminal domain"/>
    <property type="match status" value="1"/>
</dbReference>
<evidence type="ECO:0000259" key="1">
    <source>
        <dbReference type="Pfam" id="PF01321"/>
    </source>
</evidence>
<dbReference type="Pfam" id="PF01321">
    <property type="entry name" value="Creatinase_N"/>
    <property type="match status" value="1"/>
</dbReference>
<dbReference type="InterPro" id="IPR036005">
    <property type="entry name" value="Creatinase/aminopeptidase-like"/>
</dbReference>
<dbReference type="EMBL" id="FXBM01000004">
    <property type="protein sequence ID" value="SMH50421.1"/>
    <property type="molecule type" value="Genomic_DNA"/>
</dbReference>
<dbReference type="OrthoDB" id="9778159at2"/>
<dbReference type="Gene3D" id="3.90.230.10">
    <property type="entry name" value="Creatinase/methionine aminopeptidase superfamily"/>
    <property type="match status" value="1"/>
</dbReference>
<keyword evidence="2" id="KW-0031">Aminopeptidase</keyword>
<dbReference type="SUPFAM" id="SSF55920">
    <property type="entry name" value="Creatinase/aminopeptidase"/>
    <property type="match status" value="1"/>
</dbReference>
<sequence>MSSPWGFALTEIDLPEFELPRDKPAVPAATYVSRVEATYAAMAERGLDALVVYGDREHFANTQYLTGFDPRYEESLIILVPGRRPRILVGNESVAYASGTPYPIDVVRFSKFSLNGQPDPDDLALSDLLADAGLGRTTTPTVGIAGWKYFGGAGTDGWMDVPHFIVVEVAARAQSVQNASGLFVKPGEGLRLHNDVDQIAYFEFAASHASTAVRRLIDGIRPGMTELEASAGFQPIMLPFNYHPTMLGGYENARYGVASPGSRVLEVGDPVCAGLGYWGSNTARAGFLVEDAGQLPDGVTDYVEKLVTPYYATAAAWLETIRIGLTAGELYEVTASRIGDPFYNVFLNPGHYIHLDEWPASPVAPGSQVVFGSGDALQLDIIPGTGTEYHSSQIEDGIVLADAGLRAELAGKYPAAWERIQQRRAMLQDTFGITVHEEVLPMSNTIGYLPPFWLSPNLAMARV</sequence>
<dbReference type="Proteomes" id="UP000193711">
    <property type="component" value="Unassembled WGS sequence"/>
</dbReference>
<keyword evidence="2" id="KW-0378">Hydrolase</keyword>
<dbReference type="GO" id="GO:0004177">
    <property type="term" value="F:aminopeptidase activity"/>
    <property type="evidence" value="ECO:0007669"/>
    <property type="project" value="UniProtKB-KW"/>
</dbReference>
<dbReference type="AlphaFoldDB" id="A0A1X7PIH0"/>
<dbReference type="SUPFAM" id="SSF53092">
    <property type="entry name" value="Creatinase/prolidase N-terminal domain"/>
    <property type="match status" value="1"/>
</dbReference>
<keyword evidence="3" id="KW-1185">Reference proteome</keyword>
<dbReference type="InterPro" id="IPR029149">
    <property type="entry name" value="Creatin/AminoP/Spt16_N"/>
</dbReference>